<evidence type="ECO:0000313" key="4">
    <source>
        <dbReference type="Proteomes" id="UP000011115"/>
    </source>
</evidence>
<dbReference type="HOGENOM" id="CLU_2531889_0_0_1"/>
<dbReference type="PaxDb" id="4113-PGSC0003DMT400039042"/>
<sequence>MDSEMLMDWALLVFEVLVEAWTLRRKKGTKKTGKNEEAEACASPSTLGDSPKGCTPPFVPVREALKEQDQKEHDDAEGFGKTATKYTEERITKLISDSD</sequence>
<feature type="signal peptide" evidence="2">
    <location>
        <begin position="1"/>
        <end position="20"/>
    </location>
</feature>
<keyword evidence="4" id="KW-1185">Reference proteome</keyword>
<accession>M1B7P8</accession>
<name>M1B7P8_SOLTU</name>
<feature type="chain" id="PRO_5004012184" evidence="2">
    <location>
        <begin position="21"/>
        <end position="99"/>
    </location>
</feature>
<feature type="region of interest" description="Disordered" evidence="1">
    <location>
        <begin position="27"/>
        <end position="59"/>
    </location>
</feature>
<dbReference type="EnsemblPlants" id="PGSC0003DMT400039042">
    <property type="protein sequence ID" value="PGSC0003DMT400039042"/>
    <property type="gene ID" value="PGSC0003DMG400015094"/>
</dbReference>
<protein>
    <submittedName>
        <fullName evidence="3">Uncharacterized protein</fullName>
    </submittedName>
</protein>
<dbReference type="InParanoid" id="M1B7P8"/>
<dbReference type="Proteomes" id="UP000011115">
    <property type="component" value="Unassembled WGS sequence"/>
</dbReference>
<organism evidence="3 4">
    <name type="scientific">Solanum tuberosum</name>
    <name type="common">Potato</name>
    <dbReference type="NCBI Taxonomy" id="4113"/>
    <lineage>
        <taxon>Eukaryota</taxon>
        <taxon>Viridiplantae</taxon>
        <taxon>Streptophyta</taxon>
        <taxon>Embryophyta</taxon>
        <taxon>Tracheophyta</taxon>
        <taxon>Spermatophyta</taxon>
        <taxon>Magnoliopsida</taxon>
        <taxon>eudicotyledons</taxon>
        <taxon>Gunneridae</taxon>
        <taxon>Pentapetalae</taxon>
        <taxon>asterids</taxon>
        <taxon>lamiids</taxon>
        <taxon>Solanales</taxon>
        <taxon>Solanaceae</taxon>
        <taxon>Solanoideae</taxon>
        <taxon>Solaneae</taxon>
        <taxon>Solanum</taxon>
    </lineage>
</organism>
<proteinExistence type="predicted"/>
<keyword evidence="2" id="KW-0732">Signal</keyword>
<dbReference type="AlphaFoldDB" id="M1B7P8"/>
<evidence type="ECO:0000256" key="2">
    <source>
        <dbReference type="SAM" id="SignalP"/>
    </source>
</evidence>
<reference evidence="4" key="1">
    <citation type="journal article" date="2011" name="Nature">
        <title>Genome sequence and analysis of the tuber crop potato.</title>
        <authorList>
            <consortium name="The Potato Genome Sequencing Consortium"/>
        </authorList>
    </citation>
    <scope>NUCLEOTIDE SEQUENCE [LARGE SCALE GENOMIC DNA]</scope>
    <source>
        <strain evidence="4">cv. DM1-3 516 R44</strain>
    </source>
</reference>
<dbReference type="Gramene" id="PGSC0003DMT400039042">
    <property type="protein sequence ID" value="PGSC0003DMT400039042"/>
    <property type="gene ID" value="PGSC0003DMG400015094"/>
</dbReference>
<evidence type="ECO:0000256" key="1">
    <source>
        <dbReference type="SAM" id="MobiDB-lite"/>
    </source>
</evidence>
<reference evidence="3" key="2">
    <citation type="submission" date="2015-06" db="UniProtKB">
        <authorList>
            <consortium name="EnsemblPlants"/>
        </authorList>
    </citation>
    <scope>IDENTIFICATION</scope>
    <source>
        <strain evidence="3">DM1-3 516 R44</strain>
    </source>
</reference>
<evidence type="ECO:0000313" key="3">
    <source>
        <dbReference type="EnsemblPlants" id="PGSC0003DMT400039042"/>
    </source>
</evidence>